<keyword evidence="3" id="KW-1185">Reference proteome</keyword>
<dbReference type="EMBL" id="LSFN01000035">
    <property type="protein sequence ID" value="OAB72551.1"/>
    <property type="molecule type" value="Genomic_DNA"/>
</dbReference>
<name>A0A167BXF6_9BACL</name>
<dbReference type="InterPro" id="IPR036291">
    <property type="entry name" value="NAD(P)-bd_dom_sf"/>
</dbReference>
<evidence type="ECO:0000259" key="1">
    <source>
        <dbReference type="Pfam" id="PF13460"/>
    </source>
</evidence>
<feature type="domain" description="NAD(P)-binding" evidence="1">
    <location>
        <begin position="2"/>
        <end position="183"/>
    </location>
</feature>
<comment type="caution">
    <text evidence="2">The sequence shown here is derived from an EMBL/GenBank/DDBJ whole genome shotgun (WGS) entry which is preliminary data.</text>
</comment>
<dbReference type="Gene3D" id="3.40.50.720">
    <property type="entry name" value="NAD(P)-binding Rossmann-like Domain"/>
    <property type="match status" value="1"/>
</dbReference>
<dbReference type="OrthoDB" id="9785372at2"/>
<evidence type="ECO:0000313" key="2">
    <source>
        <dbReference type="EMBL" id="OAB72551.1"/>
    </source>
</evidence>
<dbReference type="GO" id="GO:0016646">
    <property type="term" value="F:oxidoreductase activity, acting on the CH-NH group of donors, NAD or NADP as acceptor"/>
    <property type="evidence" value="ECO:0007669"/>
    <property type="project" value="TreeGrafter"/>
</dbReference>
<dbReference type="KEGG" id="pcx:LPB68_09700"/>
<gene>
    <name evidence="2" type="ORF">PNBC_16145</name>
</gene>
<dbReference type="AlphaFoldDB" id="A0A167BXF6"/>
<dbReference type="Pfam" id="PF13460">
    <property type="entry name" value="NAD_binding_10"/>
    <property type="match status" value="1"/>
</dbReference>
<evidence type="ECO:0000313" key="3">
    <source>
        <dbReference type="Proteomes" id="UP000077134"/>
    </source>
</evidence>
<dbReference type="PANTHER" id="PTHR43355:SF2">
    <property type="entry name" value="FLAVIN REDUCTASE (NADPH)"/>
    <property type="match status" value="1"/>
</dbReference>
<dbReference type="STRING" id="1763538.LPB68_09700"/>
<accession>A0A167BXF6</accession>
<dbReference type="SUPFAM" id="SSF51735">
    <property type="entry name" value="NAD(P)-binding Rossmann-fold domains"/>
    <property type="match status" value="1"/>
</dbReference>
<reference evidence="2 3" key="1">
    <citation type="submission" date="2016-02" db="EMBL/GenBank/DDBJ databases">
        <title>Paenibacillus sp. LPB0068, isolated from Crassostrea gigas.</title>
        <authorList>
            <person name="Shin S.-K."/>
            <person name="Yi H."/>
        </authorList>
    </citation>
    <scope>NUCLEOTIDE SEQUENCE [LARGE SCALE GENOMIC DNA]</scope>
    <source>
        <strain evidence="2 3">LPB0068</strain>
    </source>
</reference>
<sequence>MKEALDRGYRVTAVVRDRLKLTELYENLNVVEGNIMDVAAVAAICEGHDAVISAFGPVPGAEEELVTVAHSLVDGVRRSGVSRLLIVGEAGGLRNAAGIQWMDTDEYPVDKKALANAHLLAYEIYSNSDLDWTYCSPAAHITAGRRTGQFRIGMDMMILDAGDRSAISGEDYAVAMIDELEDPYFVRARFTIAY</sequence>
<dbReference type="Proteomes" id="UP000077134">
    <property type="component" value="Unassembled WGS sequence"/>
</dbReference>
<dbReference type="InterPro" id="IPR051606">
    <property type="entry name" value="Polyketide_Oxido-like"/>
</dbReference>
<protein>
    <submittedName>
        <fullName evidence="2">3-beta hydroxysteroid dehydrogenase</fullName>
    </submittedName>
</protein>
<dbReference type="InterPro" id="IPR016040">
    <property type="entry name" value="NAD(P)-bd_dom"/>
</dbReference>
<dbReference type="PANTHER" id="PTHR43355">
    <property type="entry name" value="FLAVIN REDUCTASE (NADPH)"/>
    <property type="match status" value="1"/>
</dbReference>
<organism evidence="2 3">
    <name type="scientific">Paenibacillus crassostreae</name>
    <dbReference type="NCBI Taxonomy" id="1763538"/>
    <lineage>
        <taxon>Bacteria</taxon>
        <taxon>Bacillati</taxon>
        <taxon>Bacillota</taxon>
        <taxon>Bacilli</taxon>
        <taxon>Bacillales</taxon>
        <taxon>Paenibacillaceae</taxon>
        <taxon>Paenibacillus</taxon>
    </lineage>
</organism>
<proteinExistence type="predicted"/>